<evidence type="ECO:0000313" key="11">
    <source>
        <dbReference type="EMBL" id="ETW78917.1"/>
    </source>
</evidence>
<dbReference type="NCBIfam" id="TIGR01297">
    <property type="entry name" value="CDF"/>
    <property type="match status" value="1"/>
</dbReference>
<keyword evidence="7 9" id="KW-0472">Membrane</keyword>
<dbReference type="Pfam" id="PF01545">
    <property type="entry name" value="Cation_efflux"/>
    <property type="match status" value="1"/>
</dbReference>
<feature type="transmembrane region" description="Helical" evidence="9">
    <location>
        <begin position="633"/>
        <end position="651"/>
    </location>
</feature>
<feature type="transmembrane region" description="Helical" evidence="9">
    <location>
        <begin position="222"/>
        <end position="242"/>
    </location>
</feature>
<evidence type="ECO:0000259" key="10">
    <source>
        <dbReference type="Pfam" id="PF01545"/>
    </source>
</evidence>
<dbReference type="AlphaFoldDB" id="W4JZE5"/>
<dbReference type="InterPro" id="IPR045316">
    <property type="entry name" value="Msc2-like"/>
</dbReference>
<dbReference type="GO" id="GO:1904257">
    <property type="term" value="P:zinc ion import into Golgi lumen"/>
    <property type="evidence" value="ECO:0007669"/>
    <property type="project" value="TreeGrafter"/>
</dbReference>
<dbReference type="Gene3D" id="1.20.1510.10">
    <property type="entry name" value="Cation efflux protein transmembrane domain"/>
    <property type="match status" value="2"/>
</dbReference>
<dbReference type="InterPro" id="IPR002524">
    <property type="entry name" value="Cation_efflux"/>
</dbReference>
<dbReference type="GO" id="GO:0016020">
    <property type="term" value="C:membrane"/>
    <property type="evidence" value="ECO:0007669"/>
    <property type="project" value="UniProtKB-SubCell"/>
</dbReference>
<dbReference type="OrthoDB" id="78669at2759"/>
<dbReference type="eggNOG" id="KOG1484">
    <property type="taxonomic scope" value="Eukaryota"/>
</dbReference>
<feature type="transmembrane region" description="Helical" evidence="9">
    <location>
        <begin position="601"/>
        <end position="627"/>
    </location>
</feature>
<evidence type="ECO:0000313" key="12">
    <source>
        <dbReference type="Proteomes" id="UP000030671"/>
    </source>
</evidence>
<feature type="domain" description="Cation efflux protein transmembrane" evidence="10">
    <location>
        <begin position="297"/>
        <end position="657"/>
    </location>
</feature>
<evidence type="ECO:0000256" key="6">
    <source>
        <dbReference type="ARBA" id="ARBA00023065"/>
    </source>
</evidence>
<name>W4JZE5_HETIT</name>
<feature type="region of interest" description="Disordered" evidence="8">
    <location>
        <begin position="423"/>
        <end position="495"/>
    </location>
</feature>
<feature type="transmembrane region" description="Helical" evidence="9">
    <location>
        <begin position="368"/>
        <end position="387"/>
    </location>
</feature>
<keyword evidence="3" id="KW-0813">Transport</keyword>
<feature type="transmembrane region" description="Helical" evidence="9">
    <location>
        <begin position="297"/>
        <end position="317"/>
    </location>
</feature>
<evidence type="ECO:0000256" key="4">
    <source>
        <dbReference type="ARBA" id="ARBA00022692"/>
    </source>
</evidence>
<feature type="transmembrane region" description="Helical" evidence="9">
    <location>
        <begin position="399"/>
        <end position="418"/>
    </location>
</feature>
<feature type="transmembrane region" description="Helical" evidence="9">
    <location>
        <begin position="190"/>
        <end position="207"/>
    </location>
</feature>
<keyword evidence="12" id="KW-1185">Reference proteome</keyword>
<dbReference type="EMBL" id="KI925461">
    <property type="protein sequence ID" value="ETW78917.1"/>
    <property type="molecule type" value="Genomic_DNA"/>
</dbReference>
<feature type="transmembrane region" description="Helical" evidence="9">
    <location>
        <begin position="50"/>
        <end position="71"/>
    </location>
</feature>
<dbReference type="KEGG" id="hir:HETIRDRAFT_323282"/>
<dbReference type="Proteomes" id="UP000030671">
    <property type="component" value="Unassembled WGS sequence"/>
</dbReference>
<feature type="region of interest" description="Disordered" evidence="8">
    <location>
        <begin position="574"/>
        <end position="593"/>
    </location>
</feature>
<dbReference type="GO" id="GO:0005794">
    <property type="term" value="C:Golgi apparatus"/>
    <property type="evidence" value="ECO:0007669"/>
    <property type="project" value="TreeGrafter"/>
</dbReference>
<sequence>MAQEWLFSQDVSIPWVLMRVLALEGLGVCAKEVFSGNVEKIFTSMSSIEWPVLLISSLVLCCQHGSLFVVVSKLPSTRAIIFTRFSATWIYTLTSPSSVQFVYSTAVVLAVGISFASDAKFSIDNVRGTLPGYLALMLHAISASGLQYLHNNFTTKRGSTFAPTVLGASVICLVLYSTRELVVTVTPTPIVPLLSLTIIPLLSYTSLPTRKLSDTSSGSPEYFLASYTSTCLLTVVFGVLLFSQSPTLVDYLVGGLMLYGIFPRKSQPIDGIVPTPTSRVIRSYMKAIMENAESRKIFYFLMLNLSYMLVQMVYGIWTNSLGLISDAIHMGFDCMAIGVGLLASVMATWPPNEQFTYGYARIETLSGFANGIFLILISIFIIFEAIQRLLDPPPMNTNQLLLVSSLGLCVNLFGMFAMGGHHHGHGHDHSHDHGHDHRISHSDHKSQSHDHSHPHRHEQSDSGHFHHHDHDHDHGHEQDHDYEHSHSRSSIEDSSRSCIIEEHSADDYVHHSHHTKRHSRGSSLRIDADKSNLIGVDRPIMLARLSDAPDSILSPITPSYRFGHDEHFAAHHQSHHMPNLHDHSHTHAHPHEGHSHNMRGVFLHVMADTLGSVGVIVSTLLIQLYGWTGFDPIASLFIAVLIAASVIPLVIDTGKVLSLDVSNRDIDIQGALADLSSVEGLSSYSSPHFWPKDASSLIGSIHVQFSPPSFSSSGSYAHTKLDRVVERVDALLRSKVHGLDELTIQVDEAESRL</sequence>
<comment type="similarity">
    <text evidence="2">Belongs to the cation diffusion facilitator (CDF) transporter (TC 2.A.4) family. SLC30A subfamily.</text>
</comment>
<keyword evidence="4 9" id="KW-0812">Transmembrane</keyword>
<dbReference type="PANTHER" id="PTHR45755:SF4">
    <property type="entry name" value="ZINC TRANSPORTER 7"/>
    <property type="match status" value="1"/>
</dbReference>
<proteinExistence type="inferred from homology"/>
<dbReference type="InterPro" id="IPR027469">
    <property type="entry name" value="Cation_efflux_TMD_sf"/>
</dbReference>
<dbReference type="GO" id="GO:0005385">
    <property type="term" value="F:zinc ion transmembrane transporter activity"/>
    <property type="evidence" value="ECO:0007669"/>
    <property type="project" value="InterPro"/>
</dbReference>
<feature type="compositionally biased region" description="Basic and acidic residues" evidence="8">
    <location>
        <begin position="427"/>
        <end position="495"/>
    </location>
</feature>
<evidence type="ECO:0000256" key="2">
    <source>
        <dbReference type="ARBA" id="ARBA00008873"/>
    </source>
</evidence>
<organism evidence="11 12">
    <name type="scientific">Heterobasidion irregulare (strain TC 32-1)</name>
    <dbReference type="NCBI Taxonomy" id="747525"/>
    <lineage>
        <taxon>Eukaryota</taxon>
        <taxon>Fungi</taxon>
        <taxon>Dikarya</taxon>
        <taxon>Basidiomycota</taxon>
        <taxon>Agaricomycotina</taxon>
        <taxon>Agaricomycetes</taxon>
        <taxon>Russulales</taxon>
        <taxon>Bondarzewiaceae</taxon>
        <taxon>Heterobasidion</taxon>
        <taxon>Heterobasidion annosum species complex</taxon>
    </lineage>
</organism>
<gene>
    <name evidence="11" type="ORF">HETIRDRAFT_323282</name>
</gene>
<evidence type="ECO:0000256" key="5">
    <source>
        <dbReference type="ARBA" id="ARBA00022989"/>
    </source>
</evidence>
<keyword evidence="6" id="KW-0406">Ion transport</keyword>
<dbReference type="GeneID" id="20670953"/>
<dbReference type="HOGENOM" id="CLU_013430_7_0_1"/>
<feature type="transmembrane region" description="Helical" evidence="9">
    <location>
        <begin position="130"/>
        <end position="149"/>
    </location>
</feature>
<keyword evidence="5 9" id="KW-1133">Transmembrane helix</keyword>
<protein>
    <submittedName>
        <fullName evidence="11">Zinc transporter</fullName>
    </submittedName>
</protein>
<evidence type="ECO:0000256" key="9">
    <source>
        <dbReference type="SAM" id="Phobius"/>
    </source>
</evidence>
<evidence type="ECO:0000256" key="7">
    <source>
        <dbReference type="ARBA" id="ARBA00023136"/>
    </source>
</evidence>
<feature type="compositionally biased region" description="Basic and acidic residues" evidence="8">
    <location>
        <begin position="579"/>
        <end position="593"/>
    </location>
</feature>
<feature type="transmembrane region" description="Helical" evidence="9">
    <location>
        <begin position="161"/>
        <end position="178"/>
    </location>
</feature>
<evidence type="ECO:0000256" key="1">
    <source>
        <dbReference type="ARBA" id="ARBA00004141"/>
    </source>
</evidence>
<dbReference type="FunCoup" id="W4JZE5">
    <property type="interactions" value="174"/>
</dbReference>
<dbReference type="GO" id="GO:0006882">
    <property type="term" value="P:intracellular zinc ion homeostasis"/>
    <property type="evidence" value="ECO:0007669"/>
    <property type="project" value="InterPro"/>
</dbReference>
<dbReference type="InParanoid" id="W4JZE5"/>
<dbReference type="SUPFAM" id="SSF161111">
    <property type="entry name" value="Cation efflux protein transmembrane domain-like"/>
    <property type="match status" value="1"/>
</dbReference>
<feature type="transmembrane region" description="Helical" evidence="9">
    <location>
        <begin position="329"/>
        <end position="347"/>
    </location>
</feature>
<dbReference type="RefSeq" id="XP_009549202.1">
    <property type="nucleotide sequence ID" value="XM_009550907.1"/>
</dbReference>
<dbReference type="InterPro" id="IPR058533">
    <property type="entry name" value="Cation_efflux_TM"/>
</dbReference>
<dbReference type="GO" id="GO:0031410">
    <property type="term" value="C:cytoplasmic vesicle"/>
    <property type="evidence" value="ECO:0007669"/>
    <property type="project" value="TreeGrafter"/>
</dbReference>
<evidence type="ECO:0000256" key="8">
    <source>
        <dbReference type="SAM" id="MobiDB-lite"/>
    </source>
</evidence>
<reference evidence="11 12" key="1">
    <citation type="journal article" date="2012" name="New Phytol.">
        <title>Insight into trade-off between wood decay and parasitism from the genome of a fungal forest pathogen.</title>
        <authorList>
            <person name="Olson A."/>
            <person name="Aerts A."/>
            <person name="Asiegbu F."/>
            <person name="Belbahri L."/>
            <person name="Bouzid O."/>
            <person name="Broberg A."/>
            <person name="Canback B."/>
            <person name="Coutinho P.M."/>
            <person name="Cullen D."/>
            <person name="Dalman K."/>
            <person name="Deflorio G."/>
            <person name="van Diepen L.T."/>
            <person name="Dunand C."/>
            <person name="Duplessis S."/>
            <person name="Durling M."/>
            <person name="Gonthier P."/>
            <person name="Grimwood J."/>
            <person name="Fossdal C.G."/>
            <person name="Hansson D."/>
            <person name="Henrissat B."/>
            <person name="Hietala A."/>
            <person name="Himmelstrand K."/>
            <person name="Hoffmeister D."/>
            <person name="Hogberg N."/>
            <person name="James T.Y."/>
            <person name="Karlsson M."/>
            <person name="Kohler A."/>
            <person name="Kues U."/>
            <person name="Lee Y.H."/>
            <person name="Lin Y.C."/>
            <person name="Lind M."/>
            <person name="Lindquist E."/>
            <person name="Lombard V."/>
            <person name="Lucas S."/>
            <person name="Lunden K."/>
            <person name="Morin E."/>
            <person name="Murat C."/>
            <person name="Park J."/>
            <person name="Raffaello T."/>
            <person name="Rouze P."/>
            <person name="Salamov A."/>
            <person name="Schmutz J."/>
            <person name="Solheim H."/>
            <person name="Stahlberg J."/>
            <person name="Velez H."/>
            <person name="de Vries R.P."/>
            <person name="Wiebenga A."/>
            <person name="Woodward S."/>
            <person name="Yakovlev I."/>
            <person name="Garbelotto M."/>
            <person name="Martin F."/>
            <person name="Grigoriev I.V."/>
            <person name="Stenlid J."/>
        </authorList>
    </citation>
    <scope>NUCLEOTIDE SEQUENCE [LARGE SCALE GENOMIC DNA]</scope>
    <source>
        <strain evidence="11 12">TC 32-1</strain>
    </source>
</reference>
<comment type="subcellular location">
    <subcellularLocation>
        <location evidence="1">Membrane</location>
        <topology evidence="1">Multi-pass membrane protein</topology>
    </subcellularLocation>
</comment>
<dbReference type="PANTHER" id="PTHR45755">
    <property type="match status" value="1"/>
</dbReference>
<evidence type="ECO:0000256" key="3">
    <source>
        <dbReference type="ARBA" id="ARBA00022448"/>
    </source>
</evidence>
<accession>W4JZE5</accession>
<dbReference type="STRING" id="747525.W4JZE5"/>